<evidence type="ECO:0000256" key="8">
    <source>
        <dbReference type="SAM" id="Phobius"/>
    </source>
</evidence>
<dbReference type="PATRIC" id="fig|251221.4.peg.4058"/>
<dbReference type="Pfam" id="PF25917">
    <property type="entry name" value="BSH_RND"/>
    <property type="match status" value="1"/>
</dbReference>
<dbReference type="Pfam" id="PF25944">
    <property type="entry name" value="Beta-barrel_RND"/>
    <property type="match status" value="1"/>
</dbReference>
<evidence type="ECO:0000256" key="1">
    <source>
        <dbReference type="ARBA" id="ARBA00004236"/>
    </source>
</evidence>
<dbReference type="Pfam" id="PF25876">
    <property type="entry name" value="HH_MFP_RND"/>
    <property type="match status" value="1"/>
</dbReference>
<keyword evidence="14" id="KW-1185">Reference proteome</keyword>
<dbReference type="InterPro" id="IPR006143">
    <property type="entry name" value="RND_pump_MFP"/>
</dbReference>
<evidence type="ECO:0000259" key="11">
    <source>
        <dbReference type="Pfam" id="PF25944"/>
    </source>
</evidence>
<dbReference type="EnsemblBacteria" id="BAC91968">
    <property type="protein sequence ID" value="BAC91968"/>
    <property type="gene ID" value="BAC91968"/>
</dbReference>
<dbReference type="PANTHER" id="PTHR30469:SF36">
    <property type="entry name" value="BLL3903 PROTEIN"/>
    <property type="match status" value="1"/>
</dbReference>
<reference evidence="13 14" key="1">
    <citation type="journal article" date="2003" name="DNA Res.">
        <title>Complete genome structure of Gloeobacter violaceus PCC 7421, a cyanobacterium that lacks thylakoids.</title>
        <authorList>
            <person name="Nakamura Y."/>
            <person name="Kaneko T."/>
            <person name="Sato S."/>
            <person name="Mimuro M."/>
            <person name="Miyashita H."/>
            <person name="Tsuchiya T."/>
            <person name="Sasamoto S."/>
            <person name="Watanabe A."/>
            <person name="Kawashima K."/>
            <person name="Kishida Y."/>
            <person name="Kiyokawa C."/>
            <person name="Kohara M."/>
            <person name="Matsumoto M."/>
            <person name="Matsuno A."/>
            <person name="Nakazaki N."/>
            <person name="Shimpo S."/>
            <person name="Takeuchi C."/>
            <person name="Yamada M."/>
            <person name="Tabata S."/>
        </authorList>
    </citation>
    <scope>NUCLEOTIDE SEQUENCE [LARGE SCALE GENOMIC DNA]</scope>
    <source>
        <strain evidence="14">ATCC 29082 / PCC 7421</strain>
    </source>
</reference>
<dbReference type="RefSeq" id="WP_011144015.1">
    <property type="nucleotide sequence ID" value="NC_005125.1"/>
</dbReference>
<evidence type="ECO:0000256" key="5">
    <source>
        <dbReference type="ARBA" id="ARBA00022519"/>
    </source>
</evidence>
<dbReference type="EMBL" id="BA000045">
    <property type="protein sequence ID" value="BAC91968.1"/>
    <property type="molecule type" value="Genomic_DNA"/>
</dbReference>
<dbReference type="Pfam" id="PF25967">
    <property type="entry name" value="RND-MFP_C"/>
    <property type="match status" value="1"/>
</dbReference>
<dbReference type="InterPro" id="IPR058624">
    <property type="entry name" value="MdtA-like_HH"/>
</dbReference>
<dbReference type="HOGENOM" id="CLU_018816_2_0_3"/>
<feature type="transmembrane region" description="Helical" evidence="8">
    <location>
        <begin position="72"/>
        <end position="93"/>
    </location>
</feature>
<feature type="domain" description="Multidrug resistance protein MdtA-like alpha-helical hairpin" evidence="9">
    <location>
        <begin position="192"/>
        <end position="254"/>
    </location>
</feature>
<feature type="region of interest" description="Disordered" evidence="7">
    <location>
        <begin position="460"/>
        <end position="482"/>
    </location>
</feature>
<dbReference type="Gene3D" id="1.10.287.470">
    <property type="entry name" value="Helix hairpin bin"/>
    <property type="match status" value="1"/>
</dbReference>
<evidence type="ECO:0000256" key="3">
    <source>
        <dbReference type="ARBA" id="ARBA00022448"/>
    </source>
</evidence>
<keyword evidence="5" id="KW-0997">Cell inner membrane</keyword>
<evidence type="ECO:0000259" key="10">
    <source>
        <dbReference type="Pfam" id="PF25917"/>
    </source>
</evidence>
<sequence>MPGDADDSAVGKALFSSQAFRAAGPHIFQHPGITFQTTAREPPLTMADSTRESRAPQRADLPPVSERERRNWVPIVVGLALIVLGIVLFRFFAGDKPAESPAAQAGRKAVPAATAVATQKAVPIAIAAIGAVEAYNTVAVRSQVEGTLTRVVFEQGQYVQKGALLFTVDARPNAAAFAQAEAQLSRDQAGVAQAEAAVARDRAQLRTARTQVQRYRSLVAQGAVSQEQFDQVQTNAEALAATVRASEAAVANARSVVRASRAAVESARVQLGYTEIRAPIAGRTGSLAVYAGNLVRANDTTPLVVINRVSPIYVSFTVPERELPAIKRYQAQARLKVVAVPPSGAGRAVTGYLSFIDNAVDSTTGTIRLRGTFENQDNYLVPGQFMNVTLTLTTQPNAVVVPTQAVQTGQQGTYVYVVKPDRTVDLRVVTSSRTVGGDALIDRGVAPGETVVTDGQLQLKPGDTIKTASTASTPSTTQEPRP</sequence>
<evidence type="ECO:0000313" key="14">
    <source>
        <dbReference type="Proteomes" id="UP000000557"/>
    </source>
</evidence>
<dbReference type="GO" id="GO:1990281">
    <property type="term" value="C:efflux pump complex"/>
    <property type="evidence" value="ECO:0000318"/>
    <property type="project" value="GO_Central"/>
</dbReference>
<evidence type="ECO:0000259" key="9">
    <source>
        <dbReference type="Pfam" id="PF25876"/>
    </source>
</evidence>
<comment type="subcellular location">
    <subcellularLocation>
        <location evidence="1">Cell membrane</location>
    </subcellularLocation>
</comment>
<dbReference type="Proteomes" id="UP000000557">
    <property type="component" value="Chromosome"/>
</dbReference>
<dbReference type="InterPro" id="IPR058625">
    <property type="entry name" value="MdtA-like_BSH"/>
</dbReference>
<dbReference type="PhylomeDB" id="Q7NE53"/>
<comment type="similarity">
    <text evidence="2">Belongs to the membrane fusion protein (MFP) (TC 8.A.1) family.</text>
</comment>
<keyword evidence="3" id="KW-0813">Transport</keyword>
<dbReference type="KEGG" id="gvi:glr4027"/>
<dbReference type="InterPro" id="IPR058627">
    <property type="entry name" value="MdtA-like_C"/>
</dbReference>
<accession>Q7NE53</accession>
<dbReference type="Gene3D" id="2.40.420.20">
    <property type="match status" value="1"/>
</dbReference>
<keyword evidence="8" id="KW-0812">Transmembrane</keyword>
<dbReference type="NCBIfam" id="TIGR01730">
    <property type="entry name" value="RND_mfp"/>
    <property type="match status" value="1"/>
</dbReference>
<dbReference type="GO" id="GO:0015562">
    <property type="term" value="F:efflux transmembrane transporter activity"/>
    <property type="evidence" value="ECO:0000318"/>
    <property type="project" value="GO_Central"/>
</dbReference>
<dbReference type="FunFam" id="2.40.420.20:FF:000001">
    <property type="entry name" value="Efflux RND transporter periplasmic adaptor subunit"/>
    <property type="match status" value="1"/>
</dbReference>
<organism evidence="13 14">
    <name type="scientific">Gloeobacter violaceus (strain ATCC 29082 / PCC 7421)</name>
    <dbReference type="NCBI Taxonomy" id="251221"/>
    <lineage>
        <taxon>Bacteria</taxon>
        <taxon>Bacillati</taxon>
        <taxon>Cyanobacteriota</taxon>
        <taxon>Cyanophyceae</taxon>
        <taxon>Gloeobacterales</taxon>
        <taxon>Gloeobacteraceae</taxon>
        <taxon>Gloeobacter</taxon>
    </lineage>
</organism>
<keyword evidence="4" id="KW-1003">Cell membrane</keyword>
<dbReference type="AlphaFoldDB" id="Q7NE53"/>
<evidence type="ECO:0000256" key="7">
    <source>
        <dbReference type="SAM" id="MobiDB-lite"/>
    </source>
</evidence>
<dbReference type="GO" id="GO:0030313">
    <property type="term" value="C:cell envelope"/>
    <property type="evidence" value="ECO:0007669"/>
    <property type="project" value="UniProtKB-SubCell"/>
</dbReference>
<keyword evidence="8" id="KW-1133">Transmembrane helix</keyword>
<dbReference type="OrthoDB" id="9806939at2"/>
<gene>
    <name evidence="13" type="ordered locus">glr4027</name>
</gene>
<proteinExistence type="inferred from homology"/>
<keyword evidence="6 8" id="KW-0472">Membrane</keyword>
<dbReference type="InParanoid" id="Q7NE53"/>
<evidence type="ECO:0000259" key="12">
    <source>
        <dbReference type="Pfam" id="PF25967"/>
    </source>
</evidence>
<dbReference type="PANTHER" id="PTHR30469">
    <property type="entry name" value="MULTIDRUG RESISTANCE PROTEIN MDTA"/>
    <property type="match status" value="1"/>
</dbReference>
<evidence type="ECO:0000256" key="2">
    <source>
        <dbReference type="ARBA" id="ARBA00009477"/>
    </source>
</evidence>
<feature type="region of interest" description="Disordered" evidence="7">
    <location>
        <begin position="33"/>
        <end position="63"/>
    </location>
</feature>
<feature type="domain" description="Multidrug resistance protein MdtA-like barrel-sandwich hybrid" evidence="10">
    <location>
        <begin position="136"/>
        <end position="306"/>
    </location>
</feature>
<name>Q7NE53_GLOVI</name>
<dbReference type="eggNOG" id="COG0845">
    <property type="taxonomic scope" value="Bacteria"/>
</dbReference>
<evidence type="ECO:0000313" key="13">
    <source>
        <dbReference type="EMBL" id="BAC91968.1"/>
    </source>
</evidence>
<dbReference type="Gene3D" id="2.40.50.100">
    <property type="match status" value="1"/>
</dbReference>
<dbReference type="InterPro" id="IPR058626">
    <property type="entry name" value="MdtA-like_b-barrel"/>
</dbReference>
<evidence type="ECO:0000256" key="6">
    <source>
        <dbReference type="ARBA" id="ARBA00023136"/>
    </source>
</evidence>
<feature type="domain" description="Multidrug resistance protein MdtA-like C-terminal permuted SH3" evidence="12">
    <location>
        <begin position="397"/>
        <end position="455"/>
    </location>
</feature>
<feature type="compositionally biased region" description="Low complexity" evidence="7">
    <location>
        <begin position="467"/>
        <end position="482"/>
    </location>
</feature>
<dbReference type="Gene3D" id="2.40.30.170">
    <property type="match status" value="1"/>
</dbReference>
<dbReference type="STRING" id="251221.gene:10761545"/>
<dbReference type="SUPFAM" id="SSF111369">
    <property type="entry name" value="HlyD-like secretion proteins"/>
    <property type="match status" value="1"/>
</dbReference>
<feature type="domain" description="Multidrug resistance protein MdtA-like beta-barrel" evidence="11">
    <location>
        <begin position="311"/>
        <end position="393"/>
    </location>
</feature>
<evidence type="ECO:0000256" key="4">
    <source>
        <dbReference type="ARBA" id="ARBA00022475"/>
    </source>
</evidence>
<protein>
    <submittedName>
        <fullName evidence="13">Glr4027 protein</fullName>
    </submittedName>
</protein>
<reference evidence="13 14" key="2">
    <citation type="journal article" date="2003" name="DNA Res.">
        <title>Complete genome structure of Gloeobacter violaceus PCC 7421, a cyanobacterium that lacks thylakoids (supplement).</title>
        <authorList>
            <person name="Nakamura Y."/>
            <person name="Kaneko T."/>
            <person name="Sato S."/>
            <person name="Mimuro M."/>
            <person name="Miyashita H."/>
            <person name="Tsuchiya T."/>
            <person name="Sasamoto S."/>
            <person name="Watanabe A."/>
            <person name="Kawashima K."/>
            <person name="Kishida Y."/>
            <person name="Kiyokawa C."/>
            <person name="Kohara M."/>
            <person name="Matsumoto M."/>
            <person name="Matsuno A."/>
            <person name="Nakazaki N."/>
            <person name="Shimpo S."/>
            <person name="Takeuchi C."/>
            <person name="Yamada M."/>
            <person name="Tabata S."/>
        </authorList>
    </citation>
    <scope>NUCLEOTIDE SEQUENCE [LARGE SCALE GENOMIC DNA]</scope>
    <source>
        <strain evidence="14">ATCC 29082 / PCC 7421</strain>
    </source>
</reference>